<name>A0A1D7QBI7_9SPHI</name>
<dbReference type="InterPro" id="IPR018211">
    <property type="entry name" value="ADH_Fe_CS"/>
</dbReference>
<reference evidence="7 8" key="1">
    <citation type="submission" date="2016-08" db="EMBL/GenBank/DDBJ databases">
        <authorList>
            <person name="Seilhamer J.J."/>
        </authorList>
    </citation>
    <scope>NUCLEOTIDE SEQUENCE [LARGE SCALE GENOMIC DNA]</scope>
    <source>
        <strain evidence="7 8">DX4</strain>
    </source>
</reference>
<evidence type="ECO:0000256" key="4">
    <source>
        <dbReference type="ARBA" id="ARBA00023027"/>
    </source>
</evidence>
<dbReference type="Gene3D" id="3.40.50.1970">
    <property type="match status" value="1"/>
</dbReference>
<dbReference type="PANTHER" id="PTHR11496:SF102">
    <property type="entry name" value="ALCOHOL DEHYDROGENASE 4"/>
    <property type="match status" value="1"/>
</dbReference>
<keyword evidence="8" id="KW-1185">Reference proteome</keyword>
<dbReference type="AlphaFoldDB" id="A0A1D7QBI7"/>
<dbReference type="Gene3D" id="1.20.1090.10">
    <property type="entry name" value="Dehydroquinate synthase-like - alpha domain"/>
    <property type="match status" value="1"/>
</dbReference>
<organism evidence="7 8">
    <name type="scientific">Pedobacter steynii</name>
    <dbReference type="NCBI Taxonomy" id="430522"/>
    <lineage>
        <taxon>Bacteria</taxon>
        <taxon>Pseudomonadati</taxon>
        <taxon>Bacteroidota</taxon>
        <taxon>Sphingobacteriia</taxon>
        <taxon>Sphingobacteriales</taxon>
        <taxon>Sphingobacteriaceae</taxon>
        <taxon>Pedobacter</taxon>
    </lineage>
</organism>
<keyword evidence="4" id="KW-0520">NAD</keyword>
<dbReference type="InterPro" id="IPR039697">
    <property type="entry name" value="Alcohol_dehydrogenase_Fe"/>
</dbReference>
<dbReference type="InterPro" id="IPR056798">
    <property type="entry name" value="ADH_Fe_C"/>
</dbReference>
<gene>
    <name evidence="7" type="ORF">BFS30_01845</name>
</gene>
<dbReference type="GO" id="GO:0046872">
    <property type="term" value="F:metal ion binding"/>
    <property type="evidence" value="ECO:0007669"/>
    <property type="project" value="InterPro"/>
</dbReference>
<evidence type="ECO:0000256" key="1">
    <source>
        <dbReference type="ARBA" id="ARBA00001962"/>
    </source>
</evidence>
<evidence type="ECO:0000313" key="8">
    <source>
        <dbReference type="Proteomes" id="UP000094313"/>
    </source>
</evidence>
<sequence length="382" mass="41975">MTFDKVYQYNFPTTIRFGAGAIKELPAYLQANGLKRPLIVTDPTVAALPFFKAIVADLEAHSFSVEVFSDIHKNPVKSDVYKGTEVWDQTSRDSVIGVGGGAGLDVARAIVLRVNHREDLFKYDDLIGGDIYVTNDVPHFITVPTTSGTGSEVGRSAIISDDETHQKKILFSPKLMAKIVFADPVLTMDLPPHITAATGMDALTHNMEAFLAKNPHPLCDGIALEGIYLIKDALEKATHQSDLESRSKMLMASMMGAIAFQKGLGVVHSLAHPLSSLLDTHHGLANAVNIPYGMEFNIAGFEDKFRRIAKTLELKEESGEAVVKYLFELNTKLNIPHHLTDIGVKSEHIETLADLAFADFAHPNNPKPVTREDFKQLYLKAL</sequence>
<dbReference type="GO" id="GO:0004022">
    <property type="term" value="F:alcohol dehydrogenase (NAD+) activity"/>
    <property type="evidence" value="ECO:0007669"/>
    <property type="project" value="TreeGrafter"/>
</dbReference>
<evidence type="ECO:0000259" key="5">
    <source>
        <dbReference type="Pfam" id="PF00465"/>
    </source>
</evidence>
<comment type="cofactor">
    <cofactor evidence="1">
        <name>Fe cation</name>
        <dbReference type="ChEBI" id="CHEBI:24875"/>
    </cofactor>
</comment>
<comment type="similarity">
    <text evidence="2">Belongs to the iron-containing alcohol dehydrogenase family.</text>
</comment>
<dbReference type="Pfam" id="PF00465">
    <property type="entry name" value="Fe-ADH"/>
    <property type="match status" value="1"/>
</dbReference>
<evidence type="ECO:0000259" key="6">
    <source>
        <dbReference type="Pfam" id="PF25137"/>
    </source>
</evidence>
<dbReference type="EMBL" id="CP017141">
    <property type="protein sequence ID" value="AOM76015.1"/>
    <property type="molecule type" value="Genomic_DNA"/>
</dbReference>
<dbReference type="RefSeq" id="WP_069377711.1">
    <property type="nucleotide sequence ID" value="NZ_CP017141.1"/>
</dbReference>
<dbReference type="KEGG" id="psty:BFS30_01845"/>
<protein>
    <submittedName>
        <fullName evidence="7">Alcohol dehydrogenase</fullName>
    </submittedName>
</protein>
<dbReference type="FunFam" id="3.40.50.1970:FF:000003">
    <property type="entry name" value="Alcohol dehydrogenase, iron-containing"/>
    <property type="match status" value="1"/>
</dbReference>
<dbReference type="InterPro" id="IPR001670">
    <property type="entry name" value="ADH_Fe/GldA"/>
</dbReference>
<dbReference type="CDD" id="cd14861">
    <property type="entry name" value="Fe-ADH-like"/>
    <property type="match status" value="1"/>
</dbReference>
<keyword evidence="3" id="KW-0560">Oxidoreductase</keyword>
<dbReference type="PROSITE" id="PS00060">
    <property type="entry name" value="ADH_IRON_2"/>
    <property type="match status" value="1"/>
</dbReference>
<evidence type="ECO:0000256" key="3">
    <source>
        <dbReference type="ARBA" id="ARBA00023002"/>
    </source>
</evidence>
<dbReference type="Pfam" id="PF25137">
    <property type="entry name" value="ADH_Fe_C"/>
    <property type="match status" value="1"/>
</dbReference>
<feature type="domain" description="Alcohol dehydrogenase iron-type/glycerol dehydrogenase GldA" evidence="5">
    <location>
        <begin position="12"/>
        <end position="184"/>
    </location>
</feature>
<feature type="domain" description="Fe-containing alcohol dehydrogenase-like C-terminal" evidence="6">
    <location>
        <begin position="195"/>
        <end position="381"/>
    </location>
</feature>
<dbReference type="PANTHER" id="PTHR11496">
    <property type="entry name" value="ALCOHOL DEHYDROGENASE"/>
    <property type="match status" value="1"/>
</dbReference>
<dbReference type="Proteomes" id="UP000094313">
    <property type="component" value="Chromosome"/>
</dbReference>
<proteinExistence type="inferred from homology"/>
<dbReference type="PROSITE" id="PS00913">
    <property type="entry name" value="ADH_IRON_1"/>
    <property type="match status" value="1"/>
</dbReference>
<accession>A0A1D7QBI7</accession>
<evidence type="ECO:0000313" key="7">
    <source>
        <dbReference type="EMBL" id="AOM76015.1"/>
    </source>
</evidence>
<dbReference type="SUPFAM" id="SSF56796">
    <property type="entry name" value="Dehydroquinate synthase-like"/>
    <property type="match status" value="1"/>
</dbReference>
<evidence type="ECO:0000256" key="2">
    <source>
        <dbReference type="ARBA" id="ARBA00007358"/>
    </source>
</evidence>
<dbReference type="FunFam" id="1.20.1090.10:FF:000001">
    <property type="entry name" value="Aldehyde-alcohol dehydrogenase"/>
    <property type="match status" value="1"/>
</dbReference>
<dbReference type="OrthoDB" id="9801156at2"/>